<evidence type="ECO:0000313" key="3">
    <source>
        <dbReference type="Proteomes" id="UP001165063"/>
    </source>
</evidence>
<keyword evidence="1" id="KW-0472">Membrane</keyword>
<dbReference type="AlphaFoldDB" id="A0A9W7DKA0"/>
<feature type="transmembrane region" description="Helical" evidence="1">
    <location>
        <begin position="329"/>
        <end position="352"/>
    </location>
</feature>
<reference evidence="2" key="1">
    <citation type="submission" date="2023-04" db="EMBL/GenBank/DDBJ databases">
        <title>Ambrosiozyma monospora NBRC 1965.</title>
        <authorList>
            <person name="Ichikawa N."/>
            <person name="Sato H."/>
            <person name="Tonouchi N."/>
        </authorList>
    </citation>
    <scope>NUCLEOTIDE SEQUENCE</scope>
    <source>
        <strain evidence="2">NBRC 1965</strain>
    </source>
</reference>
<feature type="transmembrane region" description="Helical" evidence="1">
    <location>
        <begin position="257"/>
        <end position="275"/>
    </location>
</feature>
<feature type="transmembrane region" description="Helical" evidence="1">
    <location>
        <begin position="129"/>
        <end position="147"/>
    </location>
</feature>
<keyword evidence="3" id="KW-1185">Reference proteome</keyword>
<feature type="transmembrane region" description="Helical" evidence="1">
    <location>
        <begin position="102"/>
        <end position="122"/>
    </location>
</feature>
<feature type="transmembrane region" description="Helical" evidence="1">
    <location>
        <begin position="231"/>
        <end position="250"/>
    </location>
</feature>
<feature type="transmembrane region" description="Helical" evidence="1">
    <location>
        <begin position="49"/>
        <end position="71"/>
    </location>
</feature>
<dbReference type="Proteomes" id="UP001165063">
    <property type="component" value="Unassembled WGS sequence"/>
</dbReference>
<sequence length="378" mass="42761">MTPITPNTQPSQQFAELPVISWHTHLEENSELEKALVSSPEMQCRKRSLIMLTANSIISVIIISLITATYVKQKYTNKSFIFESTTVQDYFNYHDSLTISNFVNLLLTEIILVSLPIIHYFFQSRLKALGFQFYNFLSMLQFVYFAIQIDFSNFDPFDSLLGGSVINSFQASLVYDIYHHTQSLVLQFSIGLIVMGAVRLLIGSLYTYYSFLGSNCRTIISGLQANSFSELSISMLSIVPLTLVQSLIISSKTDAGFALQIMSIVAIIIVVPLNLKFQDWKTSKCCRFWAITFVLAVTYFLVLVLVCFKCNSLYSGFEGLTPKMFICSVIFSVIFLTALMVMDLCYIAFSFFNRPLEVNGSKMQSDNLHGENKPNDEP</sequence>
<feature type="transmembrane region" description="Helical" evidence="1">
    <location>
        <begin position="190"/>
        <end position="211"/>
    </location>
</feature>
<name>A0A9W7DKA0_AMBMO</name>
<dbReference type="EMBL" id="BSXU01006192">
    <property type="protein sequence ID" value="GMG55799.1"/>
    <property type="molecule type" value="Genomic_DNA"/>
</dbReference>
<gene>
    <name evidence="2" type="ORF">Amon01_000787100</name>
</gene>
<feature type="transmembrane region" description="Helical" evidence="1">
    <location>
        <begin position="287"/>
        <end position="308"/>
    </location>
</feature>
<protein>
    <submittedName>
        <fullName evidence="2">Unnamed protein product</fullName>
    </submittedName>
</protein>
<organism evidence="2 3">
    <name type="scientific">Ambrosiozyma monospora</name>
    <name type="common">Yeast</name>
    <name type="synonym">Endomycopsis monosporus</name>
    <dbReference type="NCBI Taxonomy" id="43982"/>
    <lineage>
        <taxon>Eukaryota</taxon>
        <taxon>Fungi</taxon>
        <taxon>Dikarya</taxon>
        <taxon>Ascomycota</taxon>
        <taxon>Saccharomycotina</taxon>
        <taxon>Pichiomycetes</taxon>
        <taxon>Pichiales</taxon>
        <taxon>Pichiaceae</taxon>
        <taxon>Ambrosiozyma</taxon>
    </lineage>
</organism>
<comment type="caution">
    <text evidence="2">The sequence shown here is derived from an EMBL/GenBank/DDBJ whole genome shotgun (WGS) entry which is preliminary data.</text>
</comment>
<evidence type="ECO:0000313" key="2">
    <source>
        <dbReference type="EMBL" id="GMG55799.1"/>
    </source>
</evidence>
<evidence type="ECO:0000256" key="1">
    <source>
        <dbReference type="SAM" id="Phobius"/>
    </source>
</evidence>
<proteinExistence type="predicted"/>
<keyword evidence="1" id="KW-0812">Transmembrane</keyword>
<keyword evidence="1" id="KW-1133">Transmembrane helix</keyword>
<accession>A0A9W7DKA0</accession>